<evidence type="ECO:0000256" key="2">
    <source>
        <dbReference type="ARBA" id="ARBA00006275"/>
    </source>
</evidence>
<evidence type="ECO:0000313" key="9">
    <source>
        <dbReference type="EMBL" id="MCY1722044.1"/>
    </source>
</evidence>
<evidence type="ECO:0000259" key="8">
    <source>
        <dbReference type="Pfam" id="PF14322"/>
    </source>
</evidence>
<evidence type="ECO:0000259" key="7">
    <source>
        <dbReference type="Pfam" id="PF07980"/>
    </source>
</evidence>
<dbReference type="CDD" id="cd08977">
    <property type="entry name" value="SusD"/>
    <property type="match status" value="1"/>
</dbReference>
<dbReference type="RefSeq" id="WP_343334374.1">
    <property type="nucleotide sequence ID" value="NZ_JAPOHD010000030.1"/>
</dbReference>
<dbReference type="InterPro" id="IPR033985">
    <property type="entry name" value="SusD-like_N"/>
</dbReference>
<accession>A0A9X3F7L9</accession>
<evidence type="ECO:0000256" key="1">
    <source>
        <dbReference type="ARBA" id="ARBA00004442"/>
    </source>
</evidence>
<dbReference type="EMBL" id="JAPOHD010000030">
    <property type="protein sequence ID" value="MCY1722044.1"/>
    <property type="molecule type" value="Genomic_DNA"/>
</dbReference>
<keyword evidence="5" id="KW-0998">Cell outer membrane</keyword>
<reference evidence="9" key="1">
    <citation type="submission" date="2022-11" db="EMBL/GenBank/DDBJ databases">
        <title>Marilongibacter aestuarii gen. nov., sp. nov., isolated from tidal flat sediment.</title>
        <authorList>
            <person name="Jiayan W."/>
        </authorList>
    </citation>
    <scope>NUCLEOTIDE SEQUENCE</scope>
    <source>
        <strain evidence="9">Z1-6</strain>
    </source>
</reference>
<dbReference type="Pfam" id="PF14322">
    <property type="entry name" value="SusD-like_3"/>
    <property type="match status" value="1"/>
</dbReference>
<dbReference type="SUPFAM" id="SSF48452">
    <property type="entry name" value="TPR-like"/>
    <property type="match status" value="1"/>
</dbReference>
<dbReference type="AlphaFoldDB" id="A0A9X3F7L9"/>
<name>A0A9X3F7L9_9BACT</name>
<organism evidence="9 10">
    <name type="scientific">Draconibacterium aestuarii</name>
    <dbReference type="NCBI Taxonomy" id="2998507"/>
    <lineage>
        <taxon>Bacteria</taxon>
        <taxon>Pseudomonadati</taxon>
        <taxon>Bacteroidota</taxon>
        <taxon>Bacteroidia</taxon>
        <taxon>Marinilabiliales</taxon>
        <taxon>Prolixibacteraceae</taxon>
        <taxon>Draconibacterium</taxon>
    </lineage>
</organism>
<dbReference type="InterPro" id="IPR011990">
    <property type="entry name" value="TPR-like_helical_dom_sf"/>
</dbReference>
<feature type="chain" id="PRO_5040965500" evidence="6">
    <location>
        <begin position="18"/>
        <end position="528"/>
    </location>
</feature>
<comment type="subcellular location">
    <subcellularLocation>
        <location evidence="1">Cell outer membrane</location>
    </subcellularLocation>
</comment>
<dbReference type="Pfam" id="PF07980">
    <property type="entry name" value="SusD_RagB"/>
    <property type="match status" value="1"/>
</dbReference>
<feature type="domain" description="RagB/SusD" evidence="7">
    <location>
        <begin position="318"/>
        <end position="523"/>
    </location>
</feature>
<dbReference type="Gene3D" id="1.25.40.390">
    <property type="match status" value="1"/>
</dbReference>
<feature type="signal peptide" evidence="6">
    <location>
        <begin position="1"/>
        <end position="17"/>
    </location>
</feature>
<keyword evidence="3 6" id="KW-0732">Signal</keyword>
<sequence length="528" mass="60648">MKLIRYIIISCTVLLFAQCTDLSEVPYTFLSPNNYYNNSEELGRSLTGVYDGYRDAFDGYNKYVMYLEVLTEFGSPAYAKDNMHLWNVWSDMNNADKMVITNWDNAYDVINRANLVIGRGEDVEMDESLKARFFAEARFMRAATYFNLVRLWGGVPIPETFTAGLDGLELPRKSFDETYDYIIKDLEYCIQNLPKKSEYESSDIWRASKGAAQSLLGDVYLTYADMSGDASYYTKSRDVLKDVISSGEYDLEPDFKDLWFWWNTDNKNGVESVFEIQFGALSGQHNNNHVMFGVNITEYTLGCYMYRRFHPSIQHFYTYSDTDARKEGTFLSKFNTTEKGNPSNILDTLVWLPEDKGFYPGTRGWKSAGPGNVKFYDRTPESATLKKPQAQMYVIRYADVLMNYAEAENHVNGGPTAEAYAAINDIRNRANLEDLPAGLSQTEFADAIFREQGWELVGEAKLYYDEIRTDRIGENVKKHVQYGNDEGIYMYVETPLEFVPSKDFLFKIPQYDFDSNPALVQNPDNVSK</sequence>
<evidence type="ECO:0000256" key="4">
    <source>
        <dbReference type="ARBA" id="ARBA00023136"/>
    </source>
</evidence>
<comment type="caution">
    <text evidence="9">The sequence shown here is derived from an EMBL/GenBank/DDBJ whole genome shotgun (WGS) entry which is preliminary data.</text>
</comment>
<gene>
    <name evidence="9" type="ORF">OU798_16940</name>
</gene>
<dbReference type="Proteomes" id="UP001145087">
    <property type="component" value="Unassembled WGS sequence"/>
</dbReference>
<feature type="domain" description="SusD-like N-terminal" evidence="8">
    <location>
        <begin position="79"/>
        <end position="221"/>
    </location>
</feature>
<dbReference type="InterPro" id="IPR012944">
    <property type="entry name" value="SusD_RagB_dom"/>
</dbReference>
<proteinExistence type="inferred from homology"/>
<evidence type="ECO:0000256" key="6">
    <source>
        <dbReference type="SAM" id="SignalP"/>
    </source>
</evidence>
<keyword evidence="4" id="KW-0472">Membrane</keyword>
<evidence type="ECO:0000256" key="3">
    <source>
        <dbReference type="ARBA" id="ARBA00022729"/>
    </source>
</evidence>
<evidence type="ECO:0000313" key="10">
    <source>
        <dbReference type="Proteomes" id="UP001145087"/>
    </source>
</evidence>
<dbReference type="GO" id="GO:0009279">
    <property type="term" value="C:cell outer membrane"/>
    <property type="evidence" value="ECO:0007669"/>
    <property type="project" value="UniProtKB-SubCell"/>
</dbReference>
<evidence type="ECO:0000256" key="5">
    <source>
        <dbReference type="ARBA" id="ARBA00023237"/>
    </source>
</evidence>
<comment type="similarity">
    <text evidence="2">Belongs to the SusD family.</text>
</comment>
<protein>
    <submittedName>
        <fullName evidence="9">RagB/SusD family nutrient uptake outer membrane protein</fullName>
    </submittedName>
</protein>
<keyword evidence="10" id="KW-1185">Reference proteome</keyword>